<dbReference type="SUPFAM" id="SSF47831">
    <property type="entry name" value="Enzyme I of the PEP:sugar phosphotransferase system HPr-binding (sub)domain"/>
    <property type="match status" value="1"/>
</dbReference>
<dbReference type="SUPFAM" id="SSF55781">
    <property type="entry name" value="GAF domain-like"/>
    <property type="match status" value="1"/>
</dbReference>
<keyword evidence="12" id="KW-0418">Kinase</keyword>
<dbReference type="Pfam" id="PF05524">
    <property type="entry name" value="PEP-utilisers_N"/>
    <property type="match status" value="1"/>
</dbReference>
<dbReference type="InterPro" id="IPR029016">
    <property type="entry name" value="GAF-like_dom_sf"/>
</dbReference>
<evidence type="ECO:0000256" key="13">
    <source>
        <dbReference type="ARBA" id="ARBA00022842"/>
    </source>
</evidence>
<dbReference type="Gene3D" id="3.30.450.40">
    <property type="match status" value="1"/>
</dbReference>
<keyword evidence="13" id="KW-0460">Magnesium</keyword>
<evidence type="ECO:0000256" key="8">
    <source>
        <dbReference type="ARBA" id="ARBA00022597"/>
    </source>
</evidence>
<dbReference type="GO" id="GO:0005737">
    <property type="term" value="C:cytoplasm"/>
    <property type="evidence" value="ECO:0007669"/>
    <property type="project" value="UniProtKB-SubCell"/>
</dbReference>
<dbReference type="InterPro" id="IPR006318">
    <property type="entry name" value="PTS_EI-like"/>
</dbReference>
<dbReference type="AlphaFoldDB" id="A0A1G5PMD1"/>
<dbReference type="SUPFAM" id="SSF51621">
    <property type="entry name" value="Phosphoenolpyruvate/pyruvate domain"/>
    <property type="match status" value="1"/>
</dbReference>
<comment type="subcellular location">
    <subcellularLocation>
        <location evidence="3">Cytoplasm</location>
    </subcellularLocation>
</comment>
<evidence type="ECO:0000256" key="3">
    <source>
        <dbReference type="ARBA" id="ARBA00004496"/>
    </source>
</evidence>
<dbReference type="GO" id="GO:0046872">
    <property type="term" value="F:metal ion binding"/>
    <property type="evidence" value="ECO:0007669"/>
    <property type="project" value="UniProtKB-KW"/>
</dbReference>
<evidence type="ECO:0000313" key="16">
    <source>
        <dbReference type="Proteomes" id="UP000199648"/>
    </source>
</evidence>
<reference evidence="15 16" key="1">
    <citation type="submission" date="2016-10" db="EMBL/GenBank/DDBJ databases">
        <authorList>
            <person name="de Groot N.N."/>
        </authorList>
    </citation>
    <scope>NUCLEOTIDE SEQUENCE [LARGE SCALE GENOMIC DNA]</scope>
    <source>
        <strain evidence="15 16">HLD2</strain>
    </source>
</reference>
<dbReference type="PROSITE" id="PS00742">
    <property type="entry name" value="PEP_ENZYMES_2"/>
    <property type="match status" value="1"/>
</dbReference>
<keyword evidence="6" id="KW-0813">Transport</keyword>
<dbReference type="InterPro" id="IPR000121">
    <property type="entry name" value="PEP_util_C"/>
</dbReference>
<organism evidence="15 16">
    <name type="scientific">Thiohalomonas denitrificans</name>
    <dbReference type="NCBI Taxonomy" id="415747"/>
    <lineage>
        <taxon>Bacteria</taxon>
        <taxon>Pseudomonadati</taxon>
        <taxon>Pseudomonadota</taxon>
        <taxon>Gammaproteobacteria</taxon>
        <taxon>Thiohalomonadales</taxon>
        <taxon>Thiohalomonadaceae</taxon>
        <taxon>Thiohalomonas</taxon>
    </lineage>
</organism>
<dbReference type="NCBIfam" id="TIGR01417">
    <property type="entry name" value="PTS_I_fam"/>
    <property type="match status" value="1"/>
</dbReference>
<evidence type="ECO:0000256" key="1">
    <source>
        <dbReference type="ARBA" id="ARBA00000683"/>
    </source>
</evidence>
<proteinExistence type="inferred from homology"/>
<dbReference type="InterPro" id="IPR023151">
    <property type="entry name" value="PEP_util_CS"/>
</dbReference>
<keyword evidence="9 15" id="KW-0808">Transferase</keyword>
<keyword evidence="16" id="KW-1185">Reference proteome</keyword>
<comment type="catalytic activity">
    <reaction evidence="1">
        <text>L-histidyl-[protein] + phosphoenolpyruvate = N(pros)-phospho-L-histidyl-[protein] + pyruvate</text>
        <dbReference type="Rhea" id="RHEA:23880"/>
        <dbReference type="Rhea" id="RHEA-COMP:9745"/>
        <dbReference type="Rhea" id="RHEA-COMP:9746"/>
        <dbReference type="ChEBI" id="CHEBI:15361"/>
        <dbReference type="ChEBI" id="CHEBI:29979"/>
        <dbReference type="ChEBI" id="CHEBI:58702"/>
        <dbReference type="ChEBI" id="CHEBI:64837"/>
        <dbReference type="EC" id="2.7.3.9"/>
    </reaction>
</comment>
<evidence type="ECO:0000256" key="11">
    <source>
        <dbReference type="ARBA" id="ARBA00022723"/>
    </source>
</evidence>
<evidence type="ECO:0000256" key="2">
    <source>
        <dbReference type="ARBA" id="ARBA00001946"/>
    </source>
</evidence>
<dbReference type="InterPro" id="IPR008731">
    <property type="entry name" value="PTS_EIN"/>
</dbReference>
<keyword evidence="8" id="KW-0762">Sugar transport</keyword>
<dbReference type="Proteomes" id="UP000199648">
    <property type="component" value="Unassembled WGS sequence"/>
</dbReference>
<dbReference type="Pfam" id="PF00391">
    <property type="entry name" value="PEP-utilizers"/>
    <property type="match status" value="1"/>
</dbReference>
<evidence type="ECO:0000259" key="14">
    <source>
        <dbReference type="SMART" id="SM00065"/>
    </source>
</evidence>
<dbReference type="InterPro" id="IPR040442">
    <property type="entry name" value="Pyrv_kinase-like_dom_sf"/>
</dbReference>
<comment type="cofactor">
    <cofactor evidence="2">
        <name>Mg(2+)</name>
        <dbReference type="ChEBI" id="CHEBI:18420"/>
    </cofactor>
</comment>
<evidence type="ECO:0000256" key="12">
    <source>
        <dbReference type="ARBA" id="ARBA00022777"/>
    </source>
</evidence>
<keyword evidence="11" id="KW-0479">Metal-binding</keyword>
<dbReference type="RefSeq" id="WP_092992191.1">
    <property type="nucleotide sequence ID" value="NZ_FMWD01000001.1"/>
</dbReference>
<evidence type="ECO:0000256" key="7">
    <source>
        <dbReference type="ARBA" id="ARBA00022490"/>
    </source>
</evidence>
<evidence type="ECO:0000256" key="10">
    <source>
        <dbReference type="ARBA" id="ARBA00022683"/>
    </source>
</evidence>
<dbReference type="EC" id="2.7.3.9" evidence="5"/>
<dbReference type="InterPro" id="IPR003018">
    <property type="entry name" value="GAF"/>
</dbReference>
<dbReference type="NCBIfam" id="NF008283">
    <property type="entry name" value="PRK11061.1"/>
    <property type="match status" value="1"/>
</dbReference>
<gene>
    <name evidence="15" type="ORF">SAMN03097708_00478</name>
</gene>
<evidence type="ECO:0000256" key="6">
    <source>
        <dbReference type="ARBA" id="ARBA00022448"/>
    </source>
</evidence>
<evidence type="ECO:0000256" key="9">
    <source>
        <dbReference type="ARBA" id="ARBA00022679"/>
    </source>
</evidence>
<comment type="similarity">
    <text evidence="4">Belongs to the PEP-utilizing enzyme family.</text>
</comment>
<dbReference type="InterPro" id="IPR036637">
    <property type="entry name" value="Phosphohistidine_dom_sf"/>
</dbReference>
<dbReference type="GO" id="GO:0016301">
    <property type="term" value="F:kinase activity"/>
    <property type="evidence" value="ECO:0007669"/>
    <property type="project" value="UniProtKB-KW"/>
</dbReference>
<dbReference type="GO" id="GO:0008965">
    <property type="term" value="F:phosphoenolpyruvate-protein phosphotransferase activity"/>
    <property type="evidence" value="ECO:0007669"/>
    <property type="project" value="UniProtKB-EC"/>
</dbReference>
<dbReference type="EMBL" id="FMWD01000001">
    <property type="protein sequence ID" value="SCZ50704.1"/>
    <property type="molecule type" value="Genomic_DNA"/>
</dbReference>
<dbReference type="InterPro" id="IPR050499">
    <property type="entry name" value="PEP-utilizing_PTS_enzyme"/>
</dbReference>
<dbReference type="STRING" id="415747.SAMN03097708_00478"/>
<name>A0A1G5PMD1_9GAMM</name>
<dbReference type="GO" id="GO:0009401">
    <property type="term" value="P:phosphoenolpyruvate-dependent sugar phosphotransferase system"/>
    <property type="evidence" value="ECO:0007669"/>
    <property type="project" value="UniProtKB-KW"/>
</dbReference>
<protein>
    <recommendedName>
        <fullName evidence="5">phosphoenolpyruvate--protein phosphotransferase</fullName>
        <ecNumber evidence="5">2.7.3.9</ecNumber>
    </recommendedName>
</protein>
<evidence type="ECO:0000256" key="4">
    <source>
        <dbReference type="ARBA" id="ARBA00007837"/>
    </source>
</evidence>
<dbReference type="PANTHER" id="PTHR46244:SF1">
    <property type="entry name" value="PHOSPHOENOLPYRUVATE-DEPENDENT PHOSPHOTRANSFERASE SYSTEM"/>
    <property type="match status" value="1"/>
</dbReference>
<accession>A0A1G5PMD1</accession>
<dbReference type="Pfam" id="PF02896">
    <property type="entry name" value="PEP-utilizers_C"/>
    <property type="match status" value="1"/>
</dbReference>
<keyword evidence="7" id="KW-0963">Cytoplasm</keyword>
<dbReference type="InterPro" id="IPR015813">
    <property type="entry name" value="Pyrv/PenolPyrv_kinase-like_dom"/>
</dbReference>
<dbReference type="SUPFAM" id="SSF52009">
    <property type="entry name" value="Phosphohistidine domain"/>
    <property type="match status" value="1"/>
</dbReference>
<dbReference type="SMART" id="SM00065">
    <property type="entry name" value="GAF"/>
    <property type="match status" value="1"/>
</dbReference>
<dbReference type="PRINTS" id="PR01736">
    <property type="entry name" value="PHPHTRNFRASE"/>
</dbReference>
<dbReference type="OrthoDB" id="9765468at2"/>
<dbReference type="Gene3D" id="1.10.274.10">
    <property type="entry name" value="PtsI, HPr-binding domain"/>
    <property type="match status" value="1"/>
</dbReference>
<dbReference type="Gene3D" id="3.50.30.10">
    <property type="entry name" value="Phosphohistidine domain"/>
    <property type="match status" value="1"/>
</dbReference>
<dbReference type="InterPro" id="IPR008279">
    <property type="entry name" value="PEP-util_enz_mobile_dom"/>
</dbReference>
<dbReference type="Pfam" id="PF01590">
    <property type="entry name" value="GAF"/>
    <property type="match status" value="1"/>
</dbReference>
<dbReference type="InterPro" id="IPR036618">
    <property type="entry name" value="PtsI_HPr-bd_sf"/>
</dbReference>
<feature type="domain" description="GAF" evidence="14">
    <location>
        <begin position="17"/>
        <end position="164"/>
    </location>
</feature>
<evidence type="ECO:0000313" key="15">
    <source>
        <dbReference type="EMBL" id="SCZ50704.1"/>
    </source>
</evidence>
<dbReference type="PANTHER" id="PTHR46244">
    <property type="entry name" value="PHOSPHOENOLPYRUVATE-PROTEIN PHOSPHOTRANSFERASE"/>
    <property type="match status" value="1"/>
</dbReference>
<dbReference type="Gene3D" id="3.20.20.60">
    <property type="entry name" value="Phosphoenolpyruvate-binding domains"/>
    <property type="match status" value="1"/>
</dbReference>
<evidence type="ECO:0000256" key="5">
    <source>
        <dbReference type="ARBA" id="ARBA00012232"/>
    </source>
</evidence>
<sequence>MFSLLRTIVQEVNAARNLDQALEIIVRRVKEAIGVDVCSIYLSDNGARELLLMASDGLNPESVGTVTLSWEEGLVGLVAERAEPVNLENAPAHRRFRYFPETGEERYHAFLGVPIIHHRKVLGVLVVQRHAEGRFDEDTVTLLVTIAAQLAGAIAHAEAVGALDGLQEQNGRMDSRPLPGLPGAAGVAMGTAVVMHPFADIDGIPDRPAESPDAEKTRFLDAVLLVRDDVKGMIERMEGTLPSADSALFDAYLMMLDSDSLTGDTLERIDAGNWAPGALRDTITEHVRAFDAMEDVYLKERVEDVRDLGRRILYRMEQQDKPKERKYPKETVLIGEEITASMLAEVPPECLAGVVSVRGSRTSHTAILARAMGIPAVMGVRDLPVGKVDGRTIIADGYSGRIYINPSETVTLEYIRLQREEAELSEGLLSIRDLPSETTDGFRVPLYANTGLVSDIRPSIHSGAEGVGLYRTEFPFMIRDRFPGEEEQRQVYRQVLEAFQPRPVVMRTLDVGGDKALPYFPIQEDNPFLGWRGIRITLDHPEIFLAQIRAMMKANIGYNNLALLLPMISSVGELDEALVLIHRAHRELLEEGEQVILPAIGVMVEVPSVVFQADRIAQSVDFLSVGTNDLTQYLLAVDRNNGRVAELYESLHPAVLKALIQVVEGAHRHGKPVSVCGEMAGDPAAAILLAGMGMDSLSVSSSSLLRIKWVVRSISMQQARSLLDEALQMDRPELIRERMNAALEENGLGGLVRAGK</sequence>
<keyword evidence="10" id="KW-0598">Phosphotransferase system</keyword>